<comment type="domain">
    <text evidence="6">The N-terminal region contains the highly conserved SGGXDS motif, predicted to be a P-loop motif involved in ATP binding.</text>
</comment>
<dbReference type="CDD" id="cd01992">
    <property type="entry name" value="TilS_N"/>
    <property type="match status" value="1"/>
</dbReference>
<keyword evidence="6" id="KW-0963">Cytoplasm</keyword>
<protein>
    <recommendedName>
        <fullName evidence="6">tRNA(Ile)-lysidine synthase</fullName>
        <ecNumber evidence="6">6.3.4.19</ecNumber>
    </recommendedName>
    <alternativeName>
        <fullName evidence="6">tRNA(Ile)-2-lysyl-cytidine synthase</fullName>
    </alternativeName>
    <alternativeName>
        <fullName evidence="6">tRNA(Ile)-lysidine synthetase</fullName>
    </alternativeName>
</protein>
<dbReference type="AlphaFoldDB" id="A0A0T5NWC7"/>
<evidence type="ECO:0000313" key="9">
    <source>
        <dbReference type="Proteomes" id="UP000051295"/>
    </source>
</evidence>
<comment type="catalytic activity">
    <reaction evidence="5 6">
        <text>cytidine(34) in tRNA(Ile2) + L-lysine + ATP = lysidine(34) in tRNA(Ile2) + AMP + diphosphate + H(+)</text>
        <dbReference type="Rhea" id="RHEA:43744"/>
        <dbReference type="Rhea" id="RHEA-COMP:10625"/>
        <dbReference type="Rhea" id="RHEA-COMP:10670"/>
        <dbReference type="ChEBI" id="CHEBI:15378"/>
        <dbReference type="ChEBI" id="CHEBI:30616"/>
        <dbReference type="ChEBI" id="CHEBI:32551"/>
        <dbReference type="ChEBI" id="CHEBI:33019"/>
        <dbReference type="ChEBI" id="CHEBI:82748"/>
        <dbReference type="ChEBI" id="CHEBI:83665"/>
        <dbReference type="ChEBI" id="CHEBI:456215"/>
        <dbReference type="EC" id="6.3.4.19"/>
    </reaction>
</comment>
<reference evidence="8 9" key="1">
    <citation type="submission" date="2015-04" db="EMBL/GenBank/DDBJ databases">
        <title>The draft genome sequence of Roseovarius sp.R12b.</title>
        <authorList>
            <person name="Li G."/>
            <person name="Lai Q."/>
            <person name="Shao Z."/>
            <person name="Yan P."/>
        </authorList>
    </citation>
    <scope>NUCLEOTIDE SEQUENCE [LARGE SCALE GENOMIC DNA]</scope>
    <source>
        <strain evidence="8 9">R12B</strain>
    </source>
</reference>
<evidence type="ECO:0000313" key="8">
    <source>
        <dbReference type="EMBL" id="KRS13234.1"/>
    </source>
</evidence>
<organism evidence="8 9">
    <name type="scientific">Roseovarius atlanticus</name>
    <dbReference type="NCBI Taxonomy" id="1641875"/>
    <lineage>
        <taxon>Bacteria</taxon>
        <taxon>Pseudomonadati</taxon>
        <taxon>Pseudomonadota</taxon>
        <taxon>Alphaproteobacteria</taxon>
        <taxon>Rhodobacterales</taxon>
        <taxon>Roseobacteraceae</taxon>
        <taxon>Roseovarius</taxon>
    </lineage>
</organism>
<dbReference type="GO" id="GO:0032267">
    <property type="term" value="F:tRNA(Ile)-lysidine synthase activity"/>
    <property type="evidence" value="ECO:0007669"/>
    <property type="project" value="UniProtKB-EC"/>
</dbReference>
<keyword evidence="3 6" id="KW-0547">Nucleotide-binding</keyword>
<dbReference type="PANTHER" id="PTHR43033">
    <property type="entry name" value="TRNA(ILE)-LYSIDINE SYNTHASE-RELATED"/>
    <property type="match status" value="1"/>
</dbReference>
<evidence type="ECO:0000256" key="6">
    <source>
        <dbReference type="HAMAP-Rule" id="MF_01161"/>
    </source>
</evidence>
<proteinExistence type="inferred from homology"/>
<evidence type="ECO:0000256" key="5">
    <source>
        <dbReference type="ARBA" id="ARBA00048539"/>
    </source>
</evidence>
<name>A0A0T5NWC7_9RHOB</name>
<dbReference type="PATRIC" id="fig|1641875.4.peg.3877"/>
<dbReference type="GO" id="GO:0006400">
    <property type="term" value="P:tRNA modification"/>
    <property type="evidence" value="ECO:0007669"/>
    <property type="project" value="UniProtKB-UniRule"/>
</dbReference>
<dbReference type="InterPro" id="IPR014729">
    <property type="entry name" value="Rossmann-like_a/b/a_fold"/>
</dbReference>
<evidence type="ECO:0000256" key="2">
    <source>
        <dbReference type="ARBA" id="ARBA00022694"/>
    </source>
</evidence>
<dbReference type="PANTHER" id="PTHR43033:SF1">
    <property type="entry name" value="TRNA(ILE)-LYSIDINE SYNTHASE-RELATED"/>
    <property type="match status" value="1"/>
</dbReference>
<keyword evidence="4 6" id="KW-0067">ATP-binding</keyword>
<dbReference type="NCBIfam" id="TIGR02432">
    <property type="entry name" value="lysidine_TilS_N"/>
    <property type="match status" value="1"/>
</dbReference>
<comment type="subcellular location">
    <subcellularLocation>
        <location evidence="6">Cytoplasm</location>
    </subcellularLocation>
</comment>
<dbReference type="SUPFAM" id="SSF52402">
    <property type="entry name" value="Adenine nucleotide alpha hydrolases-like"/>
    <property type="match status" value="1"/>
</dbReference>
<dbReference type="STRING" id="1641875.XM53_07400"/>
<dbReference type="Proteomes" id="UP000051295">
    <property type="component" value="Unassembled WGS sequence"/>
</dbReference>
<evidence type="ECO:0000259" key="7">
    <source>
        <dbReference type="Pfam" id="PF01171"/>
    </source>
</evidence>
<keyword evidence="2 6" id="KW-0819">tRNA processing</keyword>
<dbReference type="HAMAP" id="MF_01161">
    <property type="entry name" value="tRNA_Ile_lys_synt"/>
    <property type="match status" value="1"/>
</dbReference>
<feature type="binding site" evidence="6">
    <location>
        <begin position="22"/>
        <end position="27"/>
    </location>
    <ligand>
        <name>ATP</name>
        <dbReference type="ChEBI" id="CHEBI:30616"/>
    </ligand>
</feature>
<comment type="function">
    <text evidence="6">Ligates lysine onto the cytidine present at position 34 of the AUA codon-specific tRNA(Ile) that contains the anticodon CAU, in an ATP-dependent manner. Cytidine is converted to lysidine, thus changing the amino acid specificity of the tRNA from methionine to isoleucine.</text>
</comment>
<dbReference type="GO" id="GO:0005737">
    <property type="term" value="C:cytoplasm"/>
    <property type="evidence" value="ECO:0007669"/>
    <property type="project" value="UniProtKB-SubCell"/>
</dbReference>
<gene>
    <name evidence="6" type="primary">tilS</name>
    <name evidence="8" type="ORF">XM53_07400</name>
</gene>
<dbReference type="InterPro" id="IPR012094">
    <property type="entry name" value="tRNA_Ile_lys_synt"/>
</dbReference>
<evidence type="ECO:0000256" key="3">
    <source>
        <dbReference type="ARBA" id="ARBA00022741"/>
    </source>
</evidence>
<accession>A0A0T5NWC7</accession>
<dbReference type="EC" id="6.3.4.19" evidence="6"/>
<evidence type="ECO:0000256" key="4">
    <source>
        <dbReference type="ARBA" id="ARBA00022840"/>
    </source>
</evidence>
<keyword evidence="9" id="KW-1185">Reference proteome</keyword>
<keyword evidence="1 6" id="KW-0436">Ligase</keyword>
<dbReference type="InterPro" id="IPR012795">
    <property type="entry name" value="tRNA_Ile_lys_synt_N"/>
</dbReference>
<dbReference type="Gene3D" id="3.40.50.620">
    <property type="entry name" value="HUPs"/>
    <property type="match status" value="1"/>
</dbReference>
<dbReference type="OrthoDB" id="9807403at2"/>
<feature type="domain" description="tRNA(Ile)-lysidine/2-thiocytidine synthase N-terminal" evidence="7">
    <location>
        <begin position="18"/>
        <end position="195"/>
    </location>
</feature>
<dbReference type="EMBL" id="LAXJ01000007">
    <property type="protein sequence ID" value="KRS13234.1"/>
    <property type="molecule type" value="Genomic_DNA"/>
</dbReference>
<dbReference type="Pfam" id="PF01171">
    <property type="entry name" value="ATP_bind_3"/>
    <property type="match status" value="1"/>
</dbReference>
<evidence type="ECO:0000256" key="1">
    <source>
        <dbReference type="ARBA" id="ARBA00022598"/>
    </source>
</evidence>
<sequence length="410" mass="44566">MLDQFVATFGNARPKRLGIAVSGGSDSLGLLVLARQWAAQGGPEPHAVTVDHGLRAGSGDEAAGVAALCARLGVAHTTLEWRGWDGAGNLPDQARRARYGLIADWAEAGQISDVALGHTLNDVAETFVMRLMREAGVDGLAAMAPGWRQGAVEFRRPLLQVSRVELRALLDREGLAWVDDPTNEDETFERVRVRKALAALEDLGVTARGLGRVARHLGEVRRTLYWYVFVEARKYVTFDRGDVLIERKGFRTLPRDICRRMVQEVLRWISGAEYGPRGKAVDLVLEAIRGGNGMTLHGVMMSVGSDHLRFTREPKAVAELRAAPGKAWDGRWQLDGPWPEGAEVAALGEAGLAQCEDRVRPGLPRASLLASPAVWRGGHLVAAPLAGFADGWSATLLRDEELFFASILAH</sequence>
<dbReference type="InterPro" id="IPR011063">
    <property type="entry name" value="TilS/TtcA_N"/>
</dbReference>
<comment type="caution">
    <text evidence="8">The sequence shown here is derived from an EMBL/GenBank/DDBJ whole genome shotgun (WGS) entry which is preliminary data.</text>
</comment>
<dbReference type="GO" id="GO:0005524">
    <property type="term" value="F:ATP binding"/>
    <property type="evidence" value="ECO:0007669"/>
    <property type="project" value="UniProtKB-UniRule"/>
</dbReference>
<comment type="similarity">
    <text evidence="6">Belongs to the tRNA(Ile)-lysidine synthase family.</text>
</comment>